<proteinExistence type="predicted"/>
<dbReference type="InterPro" id="IPR000504">
    <property type="entry name" value="RRM_dom"/>
</dbReference>
<feature type="compositionally biased region" description="Low complexity" evidence="1">
    <location>
        <begin position="949"/>
        <end position="966"/>
    </location>
</feature>
<feature type="region of interest" description="Disordered" evidence="1">
    <location>
        <begin position="897"/>
        <end position="1006"/>
    </location>
</feature>
<feature type="compositionally biased region" description="Basic and acidic residues" evidence="1">
    <location>
        <begin position="170"/>
        <end position="180"/>
    </location>
</feature>
<keyword evidence="4" id="KW-1185">Reference proteome</keyword>
<feature type="compositionally biased region" description="Polar residues" evidence="1">
    <location>
        <begin position="1164"/>
        <end position="1176"/>
    </location>
</feature>
<reference evidence="3" key="1">
    <citation type="submission" date="2025-08" db="UniProtKB">
        <authorList>
            <consortium name="Ensembl"/>
        </authorList>
    </citation>
    <scope>IDENTIFICATION</scope>
</reference>
<feature type="compositionally biased region" description="Gly residues" evidence="1">
    <location>
        <begin position="562"/>
        <end position="576"/>
    </location>
</feature>
<feature type="compositionally biased region" description="Basic residues" evidence="1">
    <location>
        <begin position="349"/>
        <end position="359"/>
    </location>
</feature>
<feature type="compositionally biased region" description="Polar residues" evidence="1">
    <location>
        <begin position="718"/>
        <end position="727"/>
    </location>
</feature>
<dbReference type="OMA" id="EQHNSPA"/>
<dbReference type="SMART" id="SM00360">
    <property type="entry name" value="RRM"/>
    <property type="match status" value="1"/>
</dbReference>
<dbReference type="FunCoup" id="A0A673Y7Z3">
    <property type="interactions" value="1124"/>
</dbReference>
<name>A0A673Y7Z3_SALTR</name>
<feature type="compositionally biased region" description="Low complexity" evidence="1">
    <location>
        <begin position="427"/>
        <end position="436"/>
    </location>
</feature>
<feature type="compositionally biased region" description="Low complexity" evidence="1">
    <location>
        <begin position="621"/>
        <end position="636"/>
    </location>
</feature>
<feature type="region of interest" description="Disordered" evidence="1">
    <location>
        <begin position="110"/>
        <end position="243"/>
    </location>
</feature>
<feature type="compositionally biased region" description="Low complexity" evidence="1">
    <location>
        <begin position="693"/>
        <end position="706"/>
    </location>
</feature>
<evidence type="ECO:0000256" key="1">
    <source>
        <dbReference type="SAM" id="MobiDB-lite"/>
    </source>
</evidence>
<feature type="compositionally biased region" description="Gly residues" evidence="1">
    <location>
        <begin position="1148"/>
        <end position="1157"/>
    </location>
</feature>
<dbReference type="OrthoDB" id="5990677at2759"/>
<dbReference type="Proteomes" id="UP000472277">
    <property type="component" value="Chromosome 2"/>
</dbReference>
<feature type="region of interest" description="Disordered" evidence="1">
    <location>
        <begin position="806"/>
        <end position="856"/>
    </location>
</feature>
<feature type="region of interest" description="Disordered" evidence="1">
    <location>
        <begin position="1"/>
        <end position="74"/>
    </location>
</feature>
<dbReference type="SUPFAM" id="SSF54928">
    <property type="entry name" value="RNA-binding domain, RBD"/>
    <property type="match status" value="1"/>
</dbReference>
<feature type="compositionally biased region" description="Low complexity" evidence="1">
    <location>
        <begin position="459"/>
        <end position="473"/>
    </location>
</feature>
<feature type="compositionally biased region" description="Polar residues" evidence="1">
    <location>
        <begin position="834"/>
        <end position="844"/>
    </location>
</feature>
<organism evidence="3 4">
    <name type="scientific">Salmo trutta</name>
    <name type="common">Brown trout</name>
    <dbReference type="NCBI Taxonomy" id="8032"/>
    <lineage>
        <taxon>Eukaryota</taxon>
        <taxon>Metazoa</taxon>
        <taxon>Chordata</taxon>
        <taxon>Craniata</taxon>
        <taxon>Vertebrata</taxon>
        <taxon>Euteleostomi</taxon>
        <taxon>Actinopterygii</taxon>
        <taxon>Neopterygii</taxon>
        <taxon>Teleostei</taxon>
        <taxon>Protacanthopterygii</taxon>
        <taxon>Salmoniformes</taxon>
        <taxon>Salmonidae</taxon>
        <taxon>Salmoninae</taxon>
        <taxon>Salmo</taxon>
    </lineage>
</organism>
<feature type="region of interest" description="Disordered" evidence="1">
    <location>
        <begin position="1095"/>
        <end position="1176"/>
    </location>
</feature>
<gene>
    <name evidence="3" type="primary">RBM33</name>
</gene>
<evidence type="ECO:0000313" key="3">
    <source>
        <dbReference type="Ensembl" id="ENSSTUP00000030638.1"/>
    </source>
</evidence>
<feature type="region of interest" description="Disordered" evidence="1">
    <location>
        <begin position="275"/>
        <end position="310"/>
    </location>
</feature>
<evidence type="ECO:0000313" key="4">
    <source>
        <dbReference type="Proteomes" id="UP000472277"/>
    </source>
</evidence>
<dbReference type="InterPro" id="IPR039878">
    <property type="entry name" value="RBM33"/>
</dbReference>
<feature type="region of interest" description="Disordered" evidence="1">
    <location>
        <begin position="562"/>
        <end position="636"/>
    </location>
</feature>
<evidence type="ECO:0000259" key="2">
    <source>
        <dbReference type="SMART" id="SM00360"/>
    </source>
</evidence>
<feature type="compositionally biased region" description="Pro residues" evidence="1">
    <location>
        <begin position="408"/>
        <end position="421"/>
    </location>
</feature>
<reference evidence="3" key="2">
    <citation type="submission" date="2025-09" db="UniProtKB">
        <authorList>
            <consortium name="Ensembl"/>
        </authorList>
    </citation>
    <scope>IDENTIFICATION</scope>
</reference>
<dbReference type="PANTHER" id="PTHR22014:SF2">
    <property type="entry name" value="RNA-BINDING PROTEIN 33"/>
    <property type="match status" value="1"/>
</dbReference>
<dbReference type="InterPro" id="IPR035979">
    <property type="entry name" value="RBD_domain_sf"/>
</dbReference>
<feature type="compositionally biased region" description="Low complexity" evidence="1">
    <location>
        <begin position="901"/>
        <end position="910"/>
    </location>
</feature>
<feature type="domain" description="RRM" evidence="2">
    <location>
        <begin position="1180"/>
        <end position="1247"/>
    </location>
</feature>
<dbReference type="GeneTree" id="ENSGT00530000063891"/>
<feature type="compositionally biased region" description="Low complexity" evidence="1">
    <location>
        <begin position="976"/>
        <end position="985"/>
    </location>
</feature>
<protein>
    <submittedName>
        <fullName evidence="3">RNA binding motif protein 33</fullName>
    </submittedName>
</protein>
<dbReference type="InParanoid" id="A0A673Y7Z3"/>
<dbReference type="PANTHER" id="PTHR22014">
    <property type="entry name" value="RNA-BINDING PROTEIN 33"/>
    <property type="match status" value="1"/>
</dbReference>
<accession>A0A673Y7Z3</accession>
<feature type="compositionally biased region" description="Acidic residues" evidence="1">
    <location>
        <begin position="54"/>
        <end position="71"/>
    </location>
</feature>
<feature type="region of interest" description="Disordered" evidence="1">
    <location>
        <begin position="335"/>
        <end position="514"/>
    </location>
</feature>
<dbReference type="Gene3D" id="3.30.70.330">
    <property type="match status" value="1"/>
</dbReference>
<feature type="compositionally biased region" description="Low complexity" evidence="1">
    <location>
        <begin position="1117"/>
        <end position="1130"/>
    </location>
</feature>
<feature type="compositionally biased region" description="Gly residues" evidence="1">
    <location>
        <begin position="1131"/>
        <end position="1140"/>
    </location>
</feature>
<feature type="compositionally biased region" description="Polar residues" evidence="1">
    <location>
        <begin position="939"/>
        <end position="948"/>
    </location>
</feature>
<sequence>MAASPRDDDFEDYDKPGAERSRRRRGEDDDLDSEFDGDLLDEDWLTAKKNPSEVSDEELNDDLLQSDDEDQNIGQGISLNATLGEFDQQVNPVDYTDDLGDVERGYQQEGGEYVDEYSQPNDMEMPDGQMEYSGEQAEGDGIYQDEVLDIQINEPLDDEFQVDDYSATYRDGEQPEHLEEQAEQQEAPEGEEEEDSQLAEEAENEPEPEEEVKEEEDEDEEEDDDGQSGRLRFKTERKDVTSGIVRLADAANKRRNIPETLELSEEAKADLMEFEEKERQRKQGRFGGRGGRGGERGGFRGRGGRGGFPGFGMGDFGGGRGRMNDQRLPMMPLHMGMQQSPSRMPPPHHQTHHQQHHRQGGPGGPRGPLFQEHSGGSLAQQPLQPLIPQHMAHRSSLSSHGAPVRPQMDPPPRMMSPPPSHNHPHQHQQQQQQQQPKNIHINPHFRGPASSPAQVPLMPAAQSQPRPAASPQRFPGSGDFQQQHMPGNFGQPPQRPPHHMEPWRNQPPPAPQDREPFFIGDPGRFPGQQQHMFDHQNPGLLINSNNHQIPSQGHMAFNQPGLGGFNQPGQGPGGQLGLFQREPPRPNLPPQGHPQGHHQGMASLTGLGGPPNTRPFMGHIQPGFQQQQVPPGPFPLQQLQFGMQVRMRGLMQHGPPHSHLQHHDLPLSHQQQQQQHHRQDLSQPPPHHHPQHQLHPNEQRQGPMMHHGGGQGQPLFHQMQQHGSPRQTHPGGPHPQQRNAPIRPRMNPPALKVLPQRNSNLRELPVAPGNQNMNNVRPASAPNIRPVARAMQSGVRPSLNAWPVPGSGRGRAQPTVANKAAAQLPGPPERTVVRSDSTGTQPNIAVQDPDEDEETRQYRLKIEEQKRLREEILKRKEMRRQMQAGVRKKELLERINGQGDPQQQQQQRQFPPKPQQPQQGSTAFPPNGTPPTAPALRQNVKTRLQMTKGQGQQAPAPGWQGGQQAQNMGPGPKPTQQAQQQQQQQRRNVTQLNPIRPGGATALGNMPMQGALMAGLSPGQAQALGPKSGVKRTVMQRANSGDRAGPHIPQKVRVVKLLGGGADVSGISAPIQQQQQATRPAPHLRQGPVRKITLANPPGGQPIQGLVTQGDRGGLGNRVVVPGRGRARGAAGAGGAGQLGRGRARGAAGAGGAGQLGCGRLMPTRQNQRGAGTGDSQACTVSIDGLSTSTTDTQLQNLLNSIGPIQMFKMLPHQRKAIAKFHNPQHALSFQVSFNRHMIDLSHIDVSLIDG</sequence>
<feature type="compositionally biased region" description="Low complexity" evidence="1">
    <location>
        <begin position="378"/>
        <end position="389"/>
    </location>
</feature>
<dbReference type="AlphaFoldDB" id="A0A673Y7Z3"/>
<feature type="compositionally biased region" description="Acidic residues" evidence="1">
    <location>
        <begin position="181"/>
        <end position="226"/>
    </location>
</feature>
<dbReference type="InterPro" id="IPR012677">
    <property type="entry name" value="Nucleotide-bd_a/b_plait_sf"/>
</dbReference>
<dbReference type="Ensembl" id="ENSSTUT00000032047.1">
    <property type="protein sequence ID" value="ENSSTUP00000030638.1"/>
    <property type="gene ID" value="ENSSTUG00000013219.1"/>
</dbReference>
<feature type="compositionally biased region" description="Acidic residues" evidence="1">
    <location>
        <begin position="28"/>
        <end position="44"/>
    </location>
</feature>
<feature type="region of interest" description="Disordered" evidence="1">
    <location>
        <begin position="650"/>
        <end position="752"/>
    </location>
</feature>
<feature type="compositionally biased region" description="Gly residues" evidence="1">
    <location>
        <begin position="300"/>
        <end position="310"/>
    </location>
</feature>
<dbReference type="GO" id="GO:0003723">
    <property type="term" value="F:RNA binding"/>
    <property type="evidence" value="ECO:0007669"/>
    <property type="project" value="InterPro"/>
</dbReference>